<dbReference type="PANTHER" id="PTHR30473:SF1">
    <property type="entry name" value="PHOH-LIKE PROTEIN"/>
    <property type="match status" value="1"/>
</dbReference>
<comment type="similarity">
    <text evidence="2">Belongs to the PhoH family.</text>
</comment>
<protein>
    <recommendedName>
        <fullName evidence="6">PhoH-like protein</fullName>
    </recommendedName>
</protein>
<evidence type="ECO:0000256" key="1">
    <source>
        <dbReference type="ARBA" id="ARBA00004496"/>
    </source>
</evidence>
<keyword evidence="4" id="KW-0547">Nucleotide-binding</keyword>
<reference evidence="8" key="1">
    <citation type="submission" date="2020-01" db="EMBL/GenBank/DDBJ databases">
        <authorList>
            <person name="Meier V. D."/>
            <person name="Meier V D."/>
        </authorList>
    </citation>
    <scope>NUCLEOTIDE SEQUENCE</scope>
    <source>
        <strain evidence="8">HLG_WM_MAG_08</strain>
    </source>
</reference>
<name>A0A6S6TKN7_9GAMM</name>
<dbReference type="AlphaFoldDB" id="A0A6S6TKN7"/>
<evidence type="ECO:0000256" key="3">
    <source>
        <dbReference type="ARBA" id="ARBA00022490"/>
    </source>
</evidence>
<dbReference type="GO" id="GO:0005829">
    <property type="term" value="C:cytosol"/>
    <property type="evidence" value="ECO:0007669"/>
    <property type="project" value="TreeGrafter"/>
</dbReference>
<keyword evidence="5" id="KW-0067">ATP-binding</keyword>
<feature type="domain" description="PhoH-like protein" evidence="7">
    <location>
        <begin position="2"/>
        <end position="73"/>
    </location>
</feature>
<keyword evidence="3" id="KW-0963">Cytoplasm</keyword>
<comment type="subcellular location">
    <subcellularLocation>
        <location evidence="1">Cytoplasm</location>
    </subcellularLocation>
</comment>
<dbReference type="GO" id="GO:0005524">
    <property type="term" value="F:ATP binding"/>
    <property type="evidence" value="ECO:0007669"/>
    <property type="project" value="UniProtKB-KW"/>
</dbReference>
<evidence type="ECO:0000256" key="6">
    <source>
        <dbReference type="ARBA" id="ARBA00039970"/>
    </source>
</evidence>
<sequence>AEQMKMFLTRLGFGSTAVITGDITQIDLPRHQLSGLRQVLDILKGVEGISFSWFHGRDVVRHKLVQKIVEAYESQPKPDDKR</sequence>
<dbReference type="PANTHER" id="PTHR30473">
    <property type="entry name" value="PROTEIN PHOH"/>
    <property type="match status" value="1"/>
</dbReference>
<dbReference type="EMBL" id="CACVAV010000362">
    <property type="protein sequence ID" value="CAA6823491.1"/>
    <property type="molecule type" value="Genomic_DNA"/>
</dbReference>
<dbReference type="InterPro" id="IPR027417">
    <property type="entry name" value="P-loop_NTPase"/>
</dbReference>
<organism evidence="8">
    <name type="scientific">uncultured Thiotrichaceae bacterium</name>
    <dbReference type="NCBI Taxonomy" id="298394"/>
    <lineage>
        <taxon>Bacteria</taxon>
        <taxon>Pseudomonadati</taxon>
        <taxon>Pseudomonadota</taxon>
        <taxon>Gammaproteobacteria</taxon>
        <taxon>Thiotrichales</taxon>
        <taxon>Thiotrichaceae</taxon>
        <taxon>environmental samples</taxon>
    </lineage>
</organism>
<gene>
    <name evidence="8" type="ORF">HELGO_WM58286</name>
</gene>
<evidence type="ECO:0000256" key="5">
    <source>
        <dbReference type="ARBA" id="ARBA00022840"/>
    </source>
</evidence>
<feature type="non-terminal residue" evidence="8">
    <location>
        <position position="1"/>
    </location>
</feature>
<dbReference type="InterPro" id="IPR051451">
    <property type="entry name" value="PhoH2-like"/>
</dbReference>
<evidence type="ECO:0000256" key="2">
    <source>
        <dbReference type="ARBA" id="ARBA00010393"/>
    </source>
</evidence>
<dbReference type="Pfam" id="PF02562">
    <property type="entry name" value="PhoH"/>
    <property type="match status" value="1"/>
</dbReference>
<dbReference type="InterPro" id="IPR003714">
    <property type="entry name" value="PhoH"/>
</dbReference>
<accession>A0A6S6TKN7</accession>
<evidence type="ECO:0000259" key="7">
    <source>
        <dbReference type="Pfam" id="PF02562"/>
    </source>
</evidence>
<dbReference type="Gene3D" id="3.40.50.300">
    <property type="entry name" value="P-loop containing nucleotide triphosphate hydrolases"/>
    <property type="match status" value="1"/>
</dbReference>
<evidence type="ECO:0000256" key="4">
    <source>
        <dbReference type="ARBA" id="ARBA00022741"/>
    </source>
</evidence>
<evidence type="ECO:0000313" key="8">
    <source>
        <dbReference type="EMBL" id="CAA6823491.1"/>
    </source>
</evidence>
<proteinExistence type="inferred from homology"/>